<feature type="region of interest" description="Disordered" evidence="9">
    <location>
        <begin position="284"/>
        <end position="381"/>
    </location>
</feature>
<dbReference type="EMBL" id="KZ107844">
    <property type="protein sequence ID" value="OSS49439.1"/>
    <property type="molecule type" value="Genomic_DNA"/>
</dbReference>
<dbReference type="InterPro" id="IPR040203">
    <property type="entry name" value="Sld2"/>
</dbReference>
<dbReference type="OMA" id="AVRMPQK"/>
<evidence type="ECO:0000256" key="5">
    <source>
        <dbReference type="ARBA" id="ARBA00023242"/>
    </source>
</evidence>
<feature type="compositionally biased region" description="Basic residues" evidence="9">
    <location>
        <begin position="335"/>
        <end position="351"/>
    </location>
</feature>
<feature type="region of interest" description="Disordered" evidence="9">
    <location>
        <begin position="446"/>
        <end position="469"/>
    </location>
</feature>
<dbReference type="GO" id="GO:0031261">
    <property type="term" value="C:DNA replication preinitiation complex"/>
    <property type="evidence" value="ECO:0007669"/>
    <property type="project" value="TreeGrafter"/>
</dbReference>
<proteinExistence type="inferred from homology"/>
<feature type="compositionally biased region" description="Acidic residues" evidence="9">
    <location>
        <begin position="318"/>
        <end position="328"/>
    </location>
</feature>
<evidence type="ECO:0000256" key="1">
    <source>
        <dbReference type="ARBA" id="ARBA00004123"/>
    </source>
</evidence>
<evidence type="ECO:0000256" key="8">
    <source>
        <dbReference type="RuleBase" id="RU367067"/>
    </source>
</evidence>
<keyword evidence="6 8" id="KW-0131">Cell cycle</keyword>
<accession>A0A1Y2M0Y1</accession>
<evidence type="ECO:0000256" key="7">
    <source>
        <dbReference type="ARBA" id="ARBA00025253"/>
    </source>
</evidence>
<feature type="compositionally biased region" description="Basic and acidic residues" evidence="9">
    <location>
        <begin position="74"/>
        <end position="83"/>
    </location>
</feature>
<dbReference type="CDD" id="cd22289">
    <property type="entry name" value="RecQL4_SLD2_NTD"/>
    <property type="match status" value="1"/>
</dbReference>
<evidence type="ECO:0000256" key="9">
    <source>
        <dbReference type="SAM" id="MobiDB-lite"/>
    </source>
</evidence>
<sequence>MSNTEYEQRCTVLRNDLKAWEKEFAAQHNGKKAGREDIKADAVISQKYKEYNKLRTHPPSTIAPQTPSKRTSRKQIDKLDRTPKAPPKAPNLTPLKRKRTEEVVVENSNAAAEYLSPQGPAFIGPTPQRDGIVLGLFDSITEGTPSKRRIIFGEIEPNLFQTPTKQDRDAASEASSASRIRGERTPLSVTKRNLFDQFVTPKKRKAGEDGTPTSTLKGLATPAFLRRDNVLDSIDETDEATPRPAPWKKRGMVRSLSAMIQNMRKEEDYRLDEEADIMRELEMEEEGMRAPPKPRVSQVQVMDSQAEMPLGPDRGSESEEEDEEEEQLGPDGKPRRVWKKKGLKRQTRRTNLRPNAAKPKPVPEFQYNDEESATEFNAQTVPETQIQADAGIALSDVDDDSDYASDISHSAKKQRAPAKKAAALAEKKEGVVEKVKRKISATAHANYQRLKIRGQGGNGGKPKGKFGRR</sequence>
<dbReference type="AlphaFoldDB" id="A0A1Y2M0Y1"/>
<evidence type="ECO:0000256" key="6">
    <source>
        <dbReference type="ARBA" id="ARBA00023306"/>
    </source>
</evidence>
<organism evidence="10 11">
    <name type="scientific">Epicoccum nigrum</name>
    <name type="common">Soil fungus</name>
    <name type="synonym">Epicoccum purpurascens</name>
    <dbReference type="NCBI Taxonomy" id="105696"/>
    <lineage>
        <taxon>Eukaryota</taxon>
        <taxon>Fungi</taxon>
        <taxon>Dikarya</taxon>
        <taxon>Ascomycota</taxon>
        <taxon>Pezizomycotina</taxon>
        <taxon>Dothideomycetes</taxon>
        <taxon>Pleosporomycetidae</taxon>
        <taxon>Pleosporales</taxon>
        <taxon>Pleosporineae</taxon>
        <taxon>Didymellaceae</taxon>
        <taxon>Epicoccum</taxon>
    </lineage>
</organism>
<feature type="region of interest" description="Disordered" evidence="9">
    <location>
        <begin position="49"/>
        <end position="100"/>
    </location>
</feature>
<evidence type="ECO:0000256" key="3">
    <source>
        <dbReference type="ARBA" id="ARBA00018363"/>
    </source>
</evidence>
<protein>
    <recommendedName>
        <fullName evidence="3 8">DNA replication regulator SLD2</fullName>
    </recommendedName>
</protein>
<gene>
    <name evidence="10" type="ORF">B5807_05536</name>
</gene>
<comment type="subcellular location">
    <subcellularLocation>
        <location evidence="1 8">Nucleus</location>
    </subcellularLocation>
</comment>
<comment type="similarity">
    <text evidence="2 8">Belongs to the SLD2 family.</text>
</comment>
<dbReference type="GO" id="GO:0000727">
    <property type="term" value="P:double-strand break repair via break-induced replication"/>
    <property type="evidence" value="ECO:0007669"/>
    <property type="project" value="TreeGrafter"/>
</dbReference>
<dbReference type="GO" id="GO:0003697">
    <property type="term" value="F:single-stranded DNA binding"/>
    <property type="evidence" value="ECO:0007669"/>
    <property type="project" value="TreeGrafter"/>
</dbReference>
<evidence type="ECO:0000313" key="11">
    <source>
        <dbReference type="Proteomes" id="UP000193240"/>
    </source>
</evidence>
<keyword evidence="4 8" id="KW-0235">DNA replication</keyword>
<feature type="region of interest" description="Disordered" evidence="9">
    <location>
        <begin position="161"/>
        <end position="185"/>
    </location>
</feature>
<reference evidence="10 11" key="1">
    <citation type="journal article" date="2017" name="Genome Announc.">
        <title>Genome sequence of the saprophytic ascomycete Epicoccum nigrum ICMP 19927 strain isolated from New Zealand.</title>
        <authorList>
            <person name="Fokin M."/>
            <person name="Fleetwood D."/>
            <person name="Weir B.S."/>
            <person name="Villas-Boas S.G."/>
        </authorList>
    </citation>
    <scope>NUCLEOTIDE SEQUENCE [LARGE SCALE GENOMIC DNA]</scope>
    <source>
        <strain evidence="10 11">ICMP 19927</strain>
    </source>
</reference>
<dbReference type="Gene3D" id="1.10.10.1460">
    <property type="match status" value="1"/>
</dbReference>
<keyword evidence="11" id="KW-1185">Reference proteome</keyword>
<keyword evidence="5 8" id="KW-0539">Nucleus</keyword>
<dbReference type="GO" id="GO:0006270">
    <property type="term" value="P:DNA replication initiation"/>
    <property type="evidence" value="ECO:0007669"/>
    <property type="project" value="UniProtKB-UniRule"/>
</dbReference>
<dbReference type="FunFam" id="1.10.10.1460:FF:000001">
    <property type="entry name" value="DNA replication regulator Sld2"/>
    <property type="match status" value="1"/>
</dbReference>
<feature type="compositionally biased region" description="Polar residues" evidence="9">
    <location>
        <begin position="58"/>
        <end position="69"/>
    </location>
</feature>
<dbReference type="PANTHER" id="PTHR28124">
    <property type="entry name" value="DNA REPLICATION REGULATOR SLD2"/>
    <property type="match status" value="1"/>
</dbReference>
<dbReference type="GO" id="GO:1902977">
    <property type="term" value="P:mitotic DNA replication preinitiation complex assembly"/>
    <property type="evidence" value="ECO:0007669"/>
    <property type="project" value="TreeGrafter"/>
</dbReference>
<comment type="function">
    <text evidence="7 8">Has a role in the initiation of DNA replication. Required at S-phase checkpoint.</text>
</comment>
<dbReference type="Proteomes" id="UP000193240">
    <property type="component" value="Unassembled WGS sequence"/>
</dbReference>
<name>A0A1Y2M0Y1_EPING</name>
<dbReference type="Pfam" id="PF11719">
    <property type="entry name" value="Drc1-Sld2"/>
    <property type="match status" value="1"/>
</dbReference>
<dbReference type="InParanoid" id="A0A1Y2M0Y1"/>
<dbReference type="GO" id="GO:0003688">
    <property type="term" value="F:DNA replication origin binding"/>
    <property type="evidence" value="ECO:0007669"/>
    <property type="project" value="TreeGrafter"/>
</dbReference>
<evidence type="ECO:0000256" key="4">
    <source>
        <dbReference type="ARBA" id="ARBA00022705"/>
    </source>
</evidence>
<evidence type="ECO:0000313" key="10">
    <source>
        <dbReference type="EMBL" id="OSS49439.1"/>
    </source>
</evidence>
<evidence type="ECO:0000256" key="2">
    <source>
        <dbReference type="ARBA" id="ARBA00007276"/>
    </source>
</evidence>
<dbReference type="PANTHER" id="PTHR28124:SF1">
    <property type="entry name" value="DNA REPLICATION REGULATOR SLD2"/>
    <property type="match status" value="1"/>
</dbReference>
<dbReference type="InterPro" id="IPR021110">
    <property type="entry name" value="DNA_rep_checkpnt_protein"/>
</dbReference>